<dbReference type="GO" id="GO:0000160">
    <property type="term" value="P:phosphorelay signal transduction system"/>
    <property type="evidence" value="ECO:0007669"/>
    <property type="project" value="InterPro"/>
</dbReference>
<organism evidence="5 6">
    <name type="scientific">Barnesiella viscericola DSM 18177</name>
    <dbReference type="NCBI Taxonomy" id="880074"/>
    <lineage>
        <taxon>Bacteria</taxon>
        <taxon>Pseudomonadati</taxon>
        <taxon>Bacteroidota</taxon>
        <taxon>Bacteroidia</taxon>
        <taxon>Bacteroidales</taxon>
        <taxon>Barnesiellaceae</taxon>
        <taxon>Barnesiella</taxon>
    </lineage>
</organism>
<evidence type="ECO:0000256" key="2">
    <source>
        <dbReference type="PROSITE-ProRule" id="PRU01091"/>
    </source>
</evidence>
<reference evidence="5 6" key="1">
    <citation type="submission" date="2013-12" db="EMBL/GenBank/DDBJ databases">
        <authorList>
            <consortium name="DOE Joint Genome Institute"/>
            <person name="Eisen J."/>
            <person name="Huntemann M."/>
            <person name="Han J."/>
            <person name="Chen A."/>
            <person name="Kyrpides N."/>
            <person name="Mavromatis K."/>
            <person name="Markowitz V."/>
            <person name="Palaniappan K."/>
            <person name="Ivanova N."/>
            <person name="Schaumberg A."/>
            <person name="Pati A."/>
            <person name="Liolios K."/>
            <person name="Nordberg H.P."/>
            <person name="Cantor M.N."/>
            <person name="Hua S.X."/>
            <person name="Woyke T."/>
        </authorList>
    </citation>
    <scope>NUCLEOTIDE SEQUENCE [LARGE SCALE GENOMIC DNA]</scope>
    <source>
        <strain evidence="6">DSM 18177</strain>
    </source>
</reference>
<accession>W0EVF2</accession>
<dbReference type="GO" id="GO:0003677">
    <property type="term" value="F:DNA binding"/>
    <property type="evidence" value="ECO:0007669"/>
    <property type="project" value="UniProtKB-UniRule"/>
</dbReference>
<feature type="transmembrane region" description="Helical" evidence="3">
    <location>
        <begin position="122"/>
        <end position="141"/>
    </location>
</feature>
<gene>
    <name evidence="5" type="ORF">BARVI_00770</name>
</gene>
<sequence length="255" mass="29573">MKPIAAIIVFFSLMLPSLFLSYGNYTTTKEYIINDVNQALAQTILYKTYDHITVDTLKVFRSKLQIDQLKETSYLSICTEEPSKIPFCSDTMSYKIGDERLHIRAYPNCSKAAIFGMSEQKLPSILFIISILWGLSSIMFFRMKPSEKVNNIIESETISVGALHFSKSSNLFFDEARKEIYFTPMQYQLMKMFIIAKNHRLSVEEICHSLWPGKEDARDTLYTLVRRIKPVLERACNVKIEAEKGHFYVLKTKER</sequence>
<dbReference type="InterPro" id="IPR016032">
    <property type="entry name" value="Sig_transdc_resp-reg_C-effctor"/>
</dbReference>
<keyword evidence="6" id="KW-1185">Reference proteome</keyword>
<feature type="DNA-binding region" description="OmpR/PhoB-type" evidence="2">
    <location>
        <begin position="155"/>
        <end position="252"/>
    </location>
</feature>
<protein>
    <recommendedName>
        <fullName evidence="4">OmpR/PhoB-type domain-containing protein</fullName>
    </recommendedName>
</protein>
<dbReference type="STRING" id="880074.BARVI_00770"/>
<proteinExistence type="predicted"/>
<evidence type="ECO:0000256" key="3">
    <source>
        <dbReference type="SAM" id="Phobius"/>
    </source>
</evidence>
<dbReference type="Pfam" id="PF00486">
    <property type="entry name" value="Trans_reg_C"/>
    <property type="match status" value="1"/>
</dbReference>
<keyword evidence="1 2" id="KW-0238">DNA-binding</keyword>
<dbReference type="RefSeq" id="WP_038534212.1">
    <property type="nucleotide sequence ID" value="NZ_CP007034.1"/>
</dbReference>
<dbReference type="HOGENOM" id="CLU_080714_0_0_10"/>
<keyword evidence="3" id="KW-1133">Transmembrane helix</keyword>
<keyword evidence="3" id="KW-0472">Membrane</keyword>
<keyword evidence="3" id="KW-0812">Transmembrane</keyword>
<dbReference type="GO" id="GO:0006355">
    <property type="term" value="P:regulation of DNA-templated transcription"/>
    <property type="evidence" value="ECO:0007669"/>
    <property type="project" value="InterPro"/>
</dbReference>
<dbReference type="EMBL" id="CP007034">
    <property type="protein sequence ID" value="AHF13538.1"/>
    <property type="molecule type" value="Genomic_DNA"/>
</dbReference>
<dbReference type="GeneID" id="90528010"/>
<feature type="domain" description="OmpR/PhoB-type" evidence="4">
    <location>
        <begin position="155"/>
        <end position="252"/>
    </location>
</feature>
<dbReference type="eggNOG" id="COG0745">
    <property type="taxonomic scope" value="Bacteria"/>
</dbReference>
<dbReference type="KEGG" id="bvs:BARVI_00770"/>
<evidence type="ECO:0000256" key="1">
    <source>
        <dbReference type="ARBA" id="ARBA00023125"/>
    </source>
</evidence>
<dbReference type="AlphaFoldDB" id="W0EVF2"/>
<evidence type="ECO:0000313" key="5">
    <source>
        <dbReference type="EMBL" id="AHF13538.1"/>
    </source>
</evidence>
<evidence type="ECO:0000313" key="6">
    <source>
        <dbReference type="Proteomes" id="UP000018901"/>
    </source>
</evidence>
<dbReference type="InterPro" id="IPR001867">
    <property type="entry name" value="OmpR/PhoB-type_DNA-bd"/>
</dbReference>
<dbReference type="Proteomes" id="UP000018901">
    <property type="component" value="Chromosome"/>
</dbReference>
<dbReference type="Gene3D" id="1.10.10.10">
    <property type="entry name" value="Winged helix-like DNA-binding domain superfamily/Winged helix DNA-binding domain"/>
    <property type="match status" value="1"/>
</dbReference>
<dbReference type="PROSITE" id="PS51755">
    <property type="entry name" value="OMPR_PHOB"/>
    <property type="match status" value="1"/>
</dbReference>
<dbReference type="InterPro" id="IPR036388">
    <property type="entry name" value="WH-like_DNA-bd_sf"/>
</dbReference>
<dbReference type="OrthoDB" id="1025819at2"/>
<name>W0EVF2_9BACT</name>
<evidence type="ECO:0000259" key="4">
    <source>
        <dbReference type="PROSITE" id="PS51755"/>
    </source>
</evidence>
<dbReference type="SUPFAM" id="SSF46894">
    <property type="entry name" value="C-terminal effector domain of the bipartite response regulators"/>
    <property type="match status" value="1"/>
</dbReference>